<dbReference type="SUPFAM" id="SSF56935">
    <property type="entry name" value="Porins"/>
    <property type="match status" value="1"/>
</dbReference>
<keyword evidence="9" id="KW-0406">Ion transport</keyword>
<dbReference type="Pfam" id="PF00593">
    <property type="entry name" value="TonB_dep_Rec_b-barrel"/>
    <property type="match status" value="1"/>
</dbReference>
<comment type="caution">
    <text evidence="20">The sequence shown here is derived from an EMBL/GenBank/DDBJ whole genome shotgun (WGS) entry which is preliminary data.</text>
</comment>
<dbReference type="InterPro" id="IPR010105">
    <property type="entry name" value="TonB_sidphr_rcpt"/>
</dbReference>
<reference evidence="20 21" key="1">
    <citation type="journal article" date="2021" name="Microorganisms">
        <title>Genome Evolution of Filamentous Cyanobacterium Nostoc Species: From Facultative Symbiosis to Free Living.</title>
        <authorList>
            <person name="Huo D."/>
            <person name="Li H."/>
            <person name="Cai F."/>
            <person name="Guo X."/>
            <person name="Qiao Z."/>
            <person name="Wang W."/>
            <person name="Yu G."/>
            <person name="Li R."/>
        </authorList>
    </citation>
    <scope>NUCLEOTIDE SEQUENCE [LARGE SCALE GENOMIC DNA]</scope>
    <source>
        <strain evidence="20 21">CHAB 5714</strain>
    </source>
</reference>
<evidence type="ECO:0000256" key="2">
    <source>
        <dbReference type="ARBA" id="ARBA00009810"/>
    </source>
</evidence>
<dbReference type="InterPro" id="IPR039426">
    <property type="entry name" value="TonB-dep_rcpt-like"/>
</dbReference>
<dbReference type="CDD" id="cd01347">
    <property type="entry name" value="ligand_gated_channel"/>
    <property type="match status" value="1"/>
</dbReference>
<evidence type="ECO:0000256" key="1">
    <source>
        <dbReference type="ARBA" id="ARBA00004571"/>
    </source>
</evidence>
<dbReference type="Proteomes" id="UP001199525">
    <property type="component" value="Unassembled WGS sequence"/>
</dbReference>
<dbReference type="Gene3D" id="2.170.130.10">
    <property type="entry name" value="TonB-dependent receptor, plug domain"/>
    <property type="match status" value="1"/>
</dbReference>
<dbReference type="PROSITE" id="PS52016">
    <property type="entry name" value="TONB_DEPENDENT_REC_3"/>
    <property type="match status" value="1"/>
</dbReference>
<dbReference type="Gene3D" id="2.40.170.20">
    <property type="entry name" value="TonB-dependent receptor, beta-barrel domain"/>
    <property type="match status" value="1"/>
</dbReference>
<dbReference type="Pfam" id="PF07715">
    <property type="entry name" value="Plug"/>
    <property type="match status" value="1"/>
</dbReference>
<evidence type="ECO:0000256" key="10">
    <source>
        <dbReference type="ARBA" id="ARBA00023077"/>
    </source>
</evidence>
<evidence type="ECO:0000256" key="8">
    <source>
        <dbReference type="ARBA" id="ARBA00023004"/>
    </source>
</evidence>
<evidence type="ECO:0000256" key="3">
    <source>
        <dbReference type="ARBA" id="ARBA00022448"/>
    </source>
</evidence>
<keyword evidence="3 13" id="KW-0813">Transport</keyword>
<keyword evidence="7 16" id="KW-0732">Signal</keyword>
<evidence type="ECO:0000256" key="15">
    <source>
        <dbReference type="SAM" id="MobiDB-lite"/>
    </source>
</evidence>
<keyword evidence="6 13" id="KW-0812">Transmembrane</keyword>
<dbReference type="PANTHER" id="PTHR32552:SF68">
    <property type="entry name" value="FERRICHROME OUTER MEMBRANE TRANSPORTER_PHAGE RECEPTOR"/>
    <property type="match status" value="1"/>
</dbReference>
<keyword evidence="20" id="KW-0675">Receptor</keyword>
<evidence type="ECO:0000256" key="16">
    <source>
        <dbReference type="SAM" id="SignalP"/>
    </source>
</evidence>
<dbReference type="EMBL" id="JAIVFQ010000005">
    <property type="protein sequence ID" value="MCC5598818.1"/>
    <property type="molecule type" value="Genomic_DNA"/>
</dbReference>
<feature type="signal peptide" evidence="16">
    <location>
        <begin position="1"/>
        <end position="24"/>
    </location>
</feature>
<keyword evidence="12 13" id="KW-0998">Cell outer membrane</keyword>
<dbReference type="RefSeq" id="WP_229483711.1">
    <property type="nucleotide sequence ID" value="NZ_JAIVFQ010000005.1"/>
</dbReference>
<gene>
    <name evidence="20" type="ORF">LC586_06200</name>
</gene>
<feature type="region of interest" description="Disordered" evidence="15">
    <location>
        <begin position="198"/>
        <end position="226"/>
    </location>
</feature>
<comment type="subcellular location">
    <subcellularLocation>
        <location evidence="1 13">Cell outer membrane</location>
        <topology evidence="1 13">Multi-pass membrane protein</topology>
    </subcellularLocation>
</comment>
<evidence type="ECO:0000259" key="18">
    <source>
        <dbReference type="Pfam" id="PF07715"/>
    </source>
</evidence>
<evidence type="ECO:0000256" key="11">
    <source>
        <dbReference type="ARBA" id="ARBA00023136"/>
    </source>
</evidence>
<proteinExistence type="inferred from homology"/>
<feature type="domain" description="TonB-dependent receptor plug" evidence="18">
    <location>
        <begin position="253"/>
        <end position="355"/>
    </location>
</feature>
<dbReference type="InterPro" id="IPR036942">
    <property type="entry name" value="Beta-barrel_TonB_sf"/>
</dbReference>
<dbReference type="InterPro" id="IPR000531">
    <property type="entry name" value="Beta-barrel_TonB"/>
</dbReference>
<protein>
    <submittedName>
        <fullName evidence="20">TonB-dependent receptor</fullName>
    </submittedName>
</protein>
<dbReference type="InterPro" id="IPR021731">
    <property type="entry name" value="AMIN_dom"/>
</dbReference>
<keyword evidence="10 14" id="KW-0798">TonB box</keyword>
<feature type="chain" id="PRO_5047409743" evidence="16">
    <location>
        <begin position="25"/>
        <end position="894"/>
    </location>
</feature>
<feature type="domain" description="TonB-dependent receptor-like beta-barrel" evidence="17">
    <location>
        <begin position="428"/>
        <end position="863"/>
    </location>
</feature>
<sequence>MKCWCLSGSVRLWFLVSLSGCLSAVVIEPGWAEIKSTVEKQEVQSQENFKPLLSRKIRQLSEIERPSTSAIMLVQSPATEAAPSSEVVQVTAVKANPTDKGVEVILQTTQGEKLQITNRSADNNFIADIPNAQLRLPSGDGFTFRSQNPVQGITEITVTNLDANIIRVTVTGDAGLPTVELFDSNEGFILGLTPAATAMQPPQQPEAKKPTSETPQEEPAAQQDEPIELVVTGEQDGYNVPNTTTATKTDTPLRDIPQSIQVVPRQVLEDQNVTRLEEAIRNVPGVNTTFPPNFSNGAFFAIRGFTTRDDSGNILRNGLPDFLATRQLDFSHIEQVEVLKGPSSVLFGRSNPGGTINLITKQPLSDPFYEVKATVGNYSYYRGTVDISGPLDDSKQVLYRVNAAYQNIGSFTDFKNSERLFVAPVISWAISDRTKLTLEGEYSSSENEVDLGLPAVGTVLPNPNGRIPLNRSITEPSAEPFDVDLYRIGYTLEHKFSDSLSLRNAFRVSAFDGTEDQVFGTGFEPDNRTLNRTFVTRTLNQASYNFAVDLVNKFSTGSIGHQVIFGVDLSRFEISKFRGVGRAIAPIDVFNPVYGQPLGDPFSIYDFGNSTDALGIYVQDQVTLAENLKLLLGVRFDTFNQTEKDFLTNTETSVSGDAFSPRVGIVYQPIESVSLYANYSTSFTPVNGIVSGGSIQPEEGRQYEIGAKVDISNKLSAILAFFDLTRSNVLADDPNNSDPIFSIQTGEQHSQGIELSVGGEILPGWNIFAGYAYTDAKVSEDTNPDLVDNRLENAPENSFNLFTTYEIQQGDLKGLGIGLGFFFVGDRQGDLENTFTLPSYLRTDASIFYKKERLRAQVNFRNVFNVDYYETAFGSFFVFPGEPFTVQGTISWQF</sequence>
<organism evidence="20 21">
    <name type="scientific">Nostoc favosum CHAB5714</name>
    <dbReference type="NCBI Taxonomy" id="2780399"/>
    <lineage>
        <taxon>Bacteria</taxon>
        <taxon>Bacillati</taxon>
        <taxon>Cyanobacteriota</taxon>
        <taxon>Cyanophyceae</taxon>
        <taxon>Nostocales</taxon>
        <taxon>Nostocaceae</taxon>
        <taxon>Nostoc</taxon>
        <taxon>Nostoc favosum</taxon>
    </lineage>
</organism>
<name>A0ABS8I3S0_9NOSO</name>
<evidence type="ECO:0000256" key="4">
    <source>
        <dbReference type="ARBA" id="ARBA00022452"/>
    </source>
</evidence>
<keyword evidence="8" id="KW-0408">Iron</keyword>
<dbReference type="InterPro" id="IPR037066">
    <property type="entry name" value="Plug_dom_sf"/>
</dbReference>
<keyword evidence="4 13" id="KW-1134">Transmembrane beta strand</keyword>
<keyword evidence="5" id="KW-0410">Iron transport</keyword>
<dbReference type="InterPro" id="IPR012910">
    <property type="entry name" value="Plug_dom"/>
</dbReference>
<comment type="similarity">
    <text evidence="2 13 14">Belongs to the TonB-dependent receptor family.</text>
</comment>
<dbReference type="Pfam" id="PF11741">
    <property type="entry name" value="AMIN"/>
    <property type="match status" value="1"/>
</dbReference>
<evidence type="ECO:0000256" key="9">
    <source>
        <dbReference type="ARBA" id="ARBA00023065"/>
    </source>
</evidence>
<dbReference type="NCBIfam" id="TIGR01783">
    <property type="entry name" value="TonB-siderophor"/>
    <property type="match status" value="1"/>
</dbReference>
<evidence type="ECO:0000256" key="7">
    <source>
        <dbReference type="ARBA" id="ARBA00022729"/>
    </source>
</evidence>
<evidence type="ECO:0000313" key="21">
    <source>
        <dbReference type="Proteomes" id="UP001199525"/>
    </source>
</evidence>
<evidence type="ECO:0000259" key="19">
    <source>
        <dbReference type="Pfam" id="PF11741"/>
    </source>
</evidence>
<accession>A0ABS8I3S0</accession>
<evidence type="ECO:0000256" key="6">
    <source>
        <dbReference type="ARBA" id="ARBA00022692"/>
    </source>
</evidence>
<keyword evidence="21" id="KW-1185">Reference proteome</keyword>
<evidence type="ECO:0000256" key="13">
    <source>
        <dbReference type="PROSITE-ProRule" id="PRU01360"/>
    </source>
</evidence>
<feature type="domain" description="AMIN" evidence="19">
    <location>
        <begin position="93"/>
        <end position="187"/>
    </location>
</feature>
<evidence type="ECO:0000256" key="12">
    <source>
        <dbReference type="ARBA" id="ARBA00023237"/>
    </source>
</evidence>
<dbReference type="PANTHER" id="PTHR32552">
    <property type="entry name" value="FERRICHROME IRON RECEPTOR-RELATED"/>
    <property type="match status" value="1"/>
</dbReference>
<evidence type="ECO:0000313" key="20">
    <source>
        <dbReference type="EMBL" id="MCC5598818.1"/>
    </source>
</evidence>
<evidence type="ECO:0000259" key="17">
    <source>
        <dbReference type="Pfam" id="PF00593"/>
    </source>
</evidence>
<evidence type="ECO:0000256" key="14">
    <source>
        <dbReference type="RuleBase" id="RU003357"/>
    </source>
</evidence>
<evidence type="ECO:0000256" key="5">
    <source>
        <dbReference type="ARBA" id="ARBA00022496"/>
    </source>
</evidence>
<keyword evidence="11 13" id="KW-0472">Membrane</keyword>